<dbReference type="InterPro" id="IPR013024">
    <property type="entry name" value="GGCT-like"/>
</dbReference>
<evidence type="ECO:0000259" key="4">
    <source>
        <dbReference type="Pfam" id="PF06094"/>
    </source>
</evidence>
<keyword evidence="6" id="KW-1185">Reference proteome</keyword>
<dbReference type="Gene3D" id="3.10.490.10">
    <property type="entry name" value="Gamma-glutamyl cyclotransferase-like"/>
    <property type="match status" value="1"/>
</dbReference>
<feature type="domain" description="Gamma-glutamylcyclotransferase AIG2-like" evidence="4">
    <location>
        <begin position="231"/>
        <end position="326"/>
    </location>
</feature>
<dbReference type="InterPro" id="IPR009288">
    <property type="entry name" value="AIG2-like_dom"/>
</dbReference>
<dbReference type="Pfam" id="PF06094">
    <property type="entry name" value="GGACT"/>
    <property type="match status" value="1"/>
</dbReference>
<dbReference type="STRING" id="983965.A0A2T4CD96"/>
<dbReference type="EMBL" id="KZ679128">
    <property type="protein sequence ID" value="PTB79557.1"/>
    <property type="molecule type" value="Genomic_DNA"/>
</dbReference>
<dbReference type="AlphaFoldDB" id="A0A2T4CD96"/>
<dbReference type="SUPFAM" id="SSF110857">
    <property type="entry name" value="Gamma-glutamyl cyclotransferase-like"/>
    <property type="match status" value="1"/>
</dbReference>
<proteinExistence type="inferred from homology"/>
<comment type="similarity">
    <text evidence="1">Belongs to the gamma-glutamylcyclotransferase family.</text>
</comment>
<name>A0A2T4CD96_TRILO</name>
<dbReference type="PANTHER" id="PTHR31544">
    <property type="entry name" value="AIG2-LIKE PROTEIN D"/>
    <property type="match status" value="1"/>
</dbReference>
<dbReference type="InterPro" id="IPR045038">
    <property type="entry name" value="AIG2-like"/>
</dbReference>
<dbReference type="PANTHER" id="PTHR31544:SF4">
    <property type="entry name" value="GAMMA-GLUTAMYLCYCLOTRANSFERASE-RELATED"/>
    <property type="match status" value="1"/>
</dbReference>
<reference evidence="5 6" key="1">
    <citation type="submission" date="2016-07" db="EMBL/GenBank/DDBJ databases">
        <title>Multiple horizontal gene transfer events from other fungi enriched the ability of initially mycotrophic Trichoderma (Ascomycota) to feed on dead plant biomass.</title>
        <authorList>
            <consortium name="DOE Joint Genome Institute"/>
            <person name="Aerts A."/>
            <person name="Atanasova L."/>
            <person name="Chenthamara K."/>
            <person name="Zhang J."/>
            <person name="Grujic M."/>
            <person name="Henrissat B."/>
            <person name="Kuo A."/>
            <person name="Salamov A."/>
            <person name="Lipzen A."/>
            <person name="Labutti K."/>
            <person name="Barry K."/>
            <person name="Miao Y."/>
            <person name="Rahimi M.J."/>
            <person name="Shen Q."/>
            <person name="Grigoriev I.V."/>
            <person name="Kubicek C.P."/>
            <person name="Druzhinina I.S."/>
        </authorList>
    </citation>
    <scope>NUCLEOTIDE SEQUENCE [LARGE SCALE GENOMIC DNA]</scope>
    <source>
        <strain evidence="5 6">ATCC 18648</strain>
    </source>
</reference>
<accession>A0A2T4CD96</accession>
<evidence type="ECO:0000256" key="2">
    <source>
        <dbReference type="ARBA" id="ARBA00022679"/>
    </source>
</evidence>
<dbReference type="OrthoDB" id="3262926at2759"/>
<keyword evidence="2" id="KW-0808">Transferase</keyword>
<dbReference type="CDD" id="cd06661">
    <property type="entry name" value="GGCT_like"/>
    <property type="match status" value="1"/>
</dbReference>
<dbReference type="Proteomes" id="UP000240760">
    <property type="component" value="Unassembled WGS sequence"/>
</dbReference>
<dbReference type="InterPro" id="IPR036568">
    <property type="entry name" value="GGCT-like_sf"/>
</dbReference>
<sequence length="338" mass="37739">MDLLKACEDLAANVAAFDYADDNDSSHVSDADSTIWKKLFGFSTNDEAAKAIRGWRADFARQTIPQAAWLLVKEAKVAEGFNKESYEYGLWRAQAAQQPRARSQTSNDNRPAGDEAKYLVKLECDSSESTGSVDLLCCLSKSPNILTGVDDDKNITRFCLLTGSQKMEFLDAVSKAYPTYKPTLIRTSVASKDLSSSLFPTLGVDSTLPQFRSNSSSEVVRPTQNEYPVWYFFYGTLANADILSRVIGRPETKTFIDTCYKRARIHRGRLSTLGDKYLALVDGDGDSTVNGWAYQVKDQNEEDSLRVYETGKYEVVRCMIEVMDGQRGFLKGLTFRLA</sequence>
<evidence type="ECO:0000313" key="5">
    <source>
        <dbReference type="EMBL" id="PTB79557.1"/>
    </source>
</evidence>
<dbReference type="GO" id="GO:0016740">
    <property type="term" value="F:transferase activity"/>
    <property type="evidence" value="ECO:0007669"/>
    <property type="project" value="UniProtKB-KW"/>
</dbReference>
<protein>
    <recommendedName>
        <fullName evidence="3">Putative gamma-glutamylcyclotransferase</fullName>
    </recommendedName>
</protein>
<evidence type="ECO:0000313" key="6">
    <source>
        <dbReference type="Proteomes" id="UP000240760"/>
    </source>
</evidence>
<organism evidence="5 6">
    <name type="scientific">Trichoderma longibrachiatum ATCC 18648</name>
    <dbReference type="NCBI Taxonomy" id="983965"/>
    <lineage>
        <taxon>Eukaryota</taxon>
        <taxon>Fungi</taxon>
        <taxon>Dikarya</taxon>
        <taxon>Ascomycota</taxon>
        <taxon>Pezizomycotina</taxon>
        <taxon>Sordariomycetes</taxon>
        <taxon>Hypocreomycetidae</taxon>
        <taxon>Hypocreales</taxon>
        <taxon>Hypocreaceae</taxon>
        <taxon>Trichoderma</taxon>
    </lineage>
</organism>
<gene>
    <name evidence="5" type="ORF">M440DRAFT_1398848</name>
</gene>
<evidence type="ECO:0000256" key="1">
    <source>
        <dbReference type="ARBA" id="ARBA00008861"/>
    </source>
</evidence>
<evidence type="ECO:0000256" key="3">
    <source>
        <dbReference type="ARBA" id="ARBA00030602"/>
    </source>
</evidence>